<sequence length="143" mass="15888">MKHHKNLIVVTNSIITAYELGRNPYIKTILLGGYYNPDTNAVFGHHAIQQLNDYKLDKLFLSIDGISASDGVTSEHPYETEICRAMIKNAAEVIVTADFSKVGVSRFIQIASLDEIDMLITDDKAPADEIKIIEKRGVKVVLV</sequence>
<keyword evidence="3" id="KW-1185">Reference proteome</keyword>
<dbReference type="Pfam" id="PF00455">
    <property type="entry name" value="DeoRC"/>
    <property type="match status" value="1"/>
</dbReference>
<evidence type="ECO:0000313" key="2">
    <source>
        <dbReference type="EMBL" id="MBB6669358.1"/>
    </source>
</evidence>
<comment type="caution">
    <text evidence="2">The sequence shown here is derived from an EMBL/GenBank/DDBJ whole genome shotgun (WGS) entry which is preliminary data.</text>
</comment>
<dbReference type="AlphaFoldDB" id="A0A7X0RL94"/>
<gene>
    <name evidence="2" type="ORF">H7C19_01520</name>
</gene>
<feature type="domain" description="DeoR-like transcriptional repressor C-terminal sensor" evidence="1">
    <location>
        <begin position="2"/>
        <end position="122"/>
    </location>
</feature>
<dbReference type="SMART" id="SM01134">
    <property type="entry name" value="DeoRC"/>
    <property type="match status" value="1"/>
</dbReference>
<dbReference type="PANTHER" id="PTHR30363">
    <property type="entry name" value="HTH-TYPE TRANSCRIPTIONAL REGULATOR SRLR-RELATED"/>
    <property type="match status" value="1"/>
</dbReference>
<dbReference type="InterPro" id="IPR014036">
    <property type="entry name" value="DeoR-like_C"/>
</dbReference>
<name>A0A7X0RL94_9BACL</name>
<proteinExistence type="predicted"/>
<organism evidence="2 3">
    <name type="scientific">Cohnella nanjingensis</name>
    <dbReference type="NCBI Taxonomy" id="1387779"/>
    <lineage>
        <taxon>Bacteria</taxon>
        <taxon>Bacillati</taxon>
        <taxon>Bacillota</taxon>
        <taxon>Bacilli</taxon>
        <taxon>Bacillales</taxon>
        <taxon>Paenibacillaceae</taxon>
        <taxon>Cohnella</taxon>
    </lineage>
</organism>
<evidence type="ECO:0000313" key="3">
    <source>
        <dbReference type="Proteomes" id="UP000547209"/>
    </source>
</evidence>
<dbReference type="EMBL" id="JACJVP010000001">
    <property type="protein sequence ID" value="MBB6669358.1"/>
    <property type="molecule type" value="Genomic_DNA"/>
</dbReference>
<dbReference type="InterPro" id="IPR037171">
    <property type="entry name" value="NagB/RpiA_transferase-like"/>
</dbReference>
<evidence type="ECO:0000259" key="1">
    <source>
        <dbReference type="Pfam" id="PF00455"/>
    </source>
</evidence>
<dbReference type="InterPro" id="IPR050313">
    <property type="entry name" value="Carb_Metab_HTH_regulators"/>
</dbReference>
<dbReference type="SUPFAM" id="SSF100950">
    <property type="entry name" value="NagB/RpiA/CoA transferase-like"/>
    <property type="match status" value="1"/>
</dbReference>
<dbReference type="PANTHER" id="PTHR30363:SF44">
    <property type="entry name" value="AGA OPERON TRANSCRIPTIONAL REPRESSOR-RELATED"/>
    <property type="match status" value="1"/>
</dbReference>
<reference evidence="2 3" key="1">
    <citation type="submission" date="2020-08" db="EMBL/GenBank/DDBJ databases">
        <title>Cohnella phylogeny.</title>
        <authorList>
            <person name="Dunlap C."/>
        </authorList>
    </citation>
    <scope>NUCLEOTIDE SEQUENCE [LARGE SCALE GENOMIC DNA]</scope>
    <source>
        <strain evidence="2 3">DSM 28246</strain>
    </source>
</reference>
<dbReference type="Proteomes" id="UP000547209">
    <property type="component" value="Unassembled WGS sequence"/>
</dbReference>
<protein>
    <submittedName>
        <fullName evidence="2">DeoR/GlpR transcriptional regulator</fullName>
    </submittedName>
</protein>
<accession>A0A7X0RL94</accession>